<evidence type="ECO:0000313" key="4">
    <source>
        <dbReference type="EMBL" id="CAH3152673.1"/>
    </source>
</evidence>
<dbReference type="InterPro" id="IPR024983">
    <property type="entry name" value="CHAT_dom"/>
</dbReference>
<dbReference type="EMBL" id="CALNXJ010000051">
    <property type="protein sequence ID" value="CAH3152673.1"/>
    <property type="molecule type" value="Genomic_DNA"/>
</dbReference>
<comment type="caution">
    <text evidence="4">The sequence shown here is derived from an EMBL/GenBank/DDBJ whole genome shotgun (WGS) entry which is preliminary data.</text>
</comment>
<keyword evidence="5" id="KW-1185">Reference proteome</keyword>
<feature type="non-terminal residue" evidence="4">
    <location>
        <position position="1"/>
    </location>
</feature>
<proteinExistence type="predicted"/>
<dbReference type="Pfam" id="PF13176">
    <property type="entry name" value="TPR_7"/>
    <property type="match status" value="1"/>
</dbReference>
<dbReference type="Gene3D" id="1.25.40.10">
    <property type="entry name" value="Tetratricopeptide repeat domain"/>
    <property type="match status" value="3"/>
</dbReference>
<dbReference type="PANTHER" id="PTHR10098">
    <property type="entry name" value="RAPSYN-RELATED"/>
    <property type="match status" value="1"/>
</dbReference>
<feature type="repeat" description="TPR" evidence="1">
    <location>
        <begin position="167"/>
        <end position="200"/>
    </location>
</feature>
<protein>
    <recommendedName>
        <fullName evidence="3">CHAT domain-containing protein</fullName>
    </recommendedName>
</protein>
<dbReference type="Pfam" id="PF12770">
    <property type="entry name" value="CHAT"/>
    <property type="match status" value="1"/>
</dbReference>
<dbReference type="Proteomes" id="UP001159428">
    <property type="component" value="Unassembled WGS sequence"/>
</dbReference>
<feature type="region of interest" description="Disordered" evidence="2">
    <location>
        <begin position="475"/>
        <end position="496"/>
    </location>
</feature>
<keyword evidence="1" id="KW-0802">TPR repeat</keyword>
<feature type="non-terminal residue" evidence="4">
    <location>
        <position position="783"/>
    </location>
</feature>
<dbReference type="SMART" id="SM00028">
    <property type="entry name" value="TPR"/>
    <property type="match status" value="8"/>
</dbReference>
<dbReference type="PROSITE" id="PS50005">
    <property type="entry name" value="TPR"/>
    <property type="match status" value="5"/>
</dbReference>
<dbReference type="InterPro" id="IPR019734">
    <property type="entry name" value="TPR_rpt"/>
</dbReference>
<feature type="domain" description="CHAT" evidence="3">
    <location>
        <begin position="499"/>
        <end position="777"/>
    </location>
</feature>
<feature type="repeat" description="TPR" evidence="1">
    <location>
        <begin position="127"/>
        <end position="160"/>
    </location>
</feature>
<feature type="compositionally biased region" description="Basic and acidic residues" evidence="2">
    <location>
        <begin position="477"/>
        <end position="496"/>
    </location>
</feature>
<gene>
    <name evidence="4" type="ORF">PMEA_00026784</name>
</gene>
<organism evidence="4 5">
    <name type="scientific">Pocillopora meandrina</name>
    <dbReference type="NCBI Taxonomy" id="46732"/>
    <lineage>
        <taxon>Eukaryota</taxon>
        <taxon>Metazoa</taxon>
        <taxon>Cnidaria</taxon>
        <taxon>Anthozoa</taxon>
        <taxon>Hexacorallia</taxon>
        <taxon>Scleractinia</taxon>
        <taxon>Astrocoeniina</taxon>
        <taxon>Pocilloporidae</taxon>
        <taxon>Pocillopora</taxon>
    </lineage>
</organism>
<evidence type="ECO:0000259" key="3">
    <source>
        <dbReference type="Pfam" id="PF12770"/>
    </source>
</evidence>
<dbReference type="SUPFAM" id="SSF48452">
    <property type="entry name" value="TPR-like"/>
    <property type="match status" value="2"/>
</dbReference>
<reference evidence="4 5" key="1">
    <citation type="submission" date="2022-05" db="EMBL/GenBank/DDBJ databases">
        <authorList>
            <consortium name="Genoscope - CEA"/>
            <person name="William W."/>
        </authorList>
    </citation>
    <scope>NUCLEOTIDE SEQUENCE [LARGE SCALE GENOMIC DNA]</scope>
</reference>
<evidence type="ECO:0000256" key="2">
    <source>
        <dbReference type="SAM" id="MobiDB-lite"/>
    </source>
</evidence>
<name>A0AAU9XQB0_9CNID</name>
<dbReference type="PANTHER" id="PTHR10098:SF108">
    <property type="entry name" value="TETRATRICOPEPTIDE REPEAT PROTEIN 28"/>
    <property type="match status" value="1"/>
</dbReference>
<feature type="repeat" description="TPR" evidence="1">
    <location>
        <begin position="288"/>
        <end position="321"/>
    </location>
</feature>
<dbReference type="AlphaFoldDB" id="A0AAU9XQB0"/>
<evidence type="ECO:0000256" key="1">
    <source>
        <dbReference type="PROSITE-ProRule" id="PRU00339"/>
    </source>
</evidence>
<feature type="repeat" description="TPR" evidence="1">
    <location>
        <begin position="7"/>
        <end position="40"/>
    </location>
</feature>
<feature type="repeat" description="TPR" evidence="1">
    <location>
        <begin position="87"/>
        <end position="120"/>
    </location>
</feature>
<dbReference type="Pfam" id="PF13424">
    <property type="entry name" value="TPR_12"/>
    <property type="match status" value="3"/>
</dbReference>
<sequence length="783" mass="86477">GDKHRKGNYYDNLGDLYLRQGDLKKAIECYNKDLKIAKEGGDKYEEGCAFGNLGIAYDSLGDFKKAIEYHNLDLKIAKEVGDKHGEGCAYGNLGNAYDGMGDFKKAIEYHNRHLKIAKEVGDKHGEGKAYGNLGNAYQSLGDFSTAIEYHNLCLKIGKEVGDKHGEGGAYGNLGNAYESLGDFNRAIEYHNLDLKIAKEVGDKHGEGHAYGNLGNAYQSQGELQNAIEYHNLHLKNSSTKIGDKHGEGKSYGNLGNAYRCLGDLEKANELYCLLLKIAKEVEDQSLEALAYYLLGCVFEAQGGLPKAVEHFRASVKLYNSLRVLLKSKDKWKVNFRNKHQNVYSGLCSVLVKQGNIDEALFAAEKGRAQALTDLMESSFCGRTGQHKGSDEDLADLKNVPSDIIFQVVDEADVNLWFVSKGKQVQLRQSNLTDSVSENSGARQSFESFIHGVYTQIGVRSNVRCENRSLDALRGSRSKVDVKTKEDNPHPPIQQDERGLSTLYDTLMKPVADLVKGDELLIIPDGSLWLAPYAALKDGNSKYLCESFRIRLAPSLTSLRLISDCPDDYHKSSGALLVGDPWVSEVTYSEGEKVLEQLPCAKEEVEMIGKILNITPITGRQATNREVLKRLGSVSLVHFAAHGCPETGEIALTPDLDRISTVPTEKEDYILTIRDVLNVQLRAKLVVLSCCHSGRGEIKAEGVVGIARAFMGAGARSVVVSLWAIDDEATLEFMKCFYQHLAEGKPASESLNLSMKSLKESKKFHDIKYWAPFVLIGDDITLDF</sequence>
<dbReference type="InterPro" id="IPR011990">
    <property type="entry name" value="TPR-like_helical_dom_sf"/>
</dbReference>
<evidence type="ECO:0000313" key="5">
    <source>
        <dbReference type="Proteomes" id="UP001159428"/>
    </source>
</evidence>
<accession>A0AAU9XQB0</accession>